<name>A0ABV0KA75_9CYAN</name>
<organism evidence="1 2">
    <name type="scientific">Leptolyngbya subtilissima DQ-A4</name>
    <dbReference type="NCBI Taxonomy" id="2933933"/>
    <lineage>
        <taxon>Bacteria</taxon>
        <taxon>Bacillati</taxon>
        <taxon>Cyanobacteriota</taxon>
        <taxon>Cyanophyceae</taxon>
        <taxon>Leptolyngbyales</taxon>
        <taxon>Leptolyngbyaceae</taxon>
        <taxon>Leptolyngbya group</taxon>
        <taxon>Leptolyngbya</taxon>
    </lineage>
</organism>
<proteinExistence type="predicted"/>
<accession>A0ABV0KA75</accession>
<evidence type="ECO:0000313" key="1">
    <source>
        <dbReference type="EMBL" id="MEP0949519.1"/>
    </source>
</evidence>
<dbReference type="EMBL" id="JAMPKX010000012">
    <property type="protein sequence ID" value="MEP0949519.1"/>
    <property type="molecule type" value="Genomic_DNA"/>
</dbReference>
<keyword evidence="2" id="KW-1185">Reference proteome</keyword>
<gene>
    <name evidence="1" type="ORF">NC992_21750</name>
</gene>
<dbReference type="Proteomes" id="UP001482513">
    <property type="component" value="Unassembled WGS sequence"/>
</dbReference>
<sequence>MQAITQPVKGESIISRTKETVTSQRFSVDYPDYWSVTQNDNDYVIIYNQRPAGVTTTGATSLYVIKTDVSIQPHSLRDAILGIGNDPEDIQRIELVDINGQSGLRVWEESEGWDFPNSLITYIPISDREVAYIVSFYSSENQAAEDAIIQMHNTLRVFN</sequence>
<evidence type="ECO:0008006" key="3">
    <source>
        <dbReference type="Google" id="ProtNLM"/>
    </source>
</evidence>
<comment type="caution">
    <text evidence="1">The sequence shown here is derived from an EMBL/GenBank/DDBJ whole genome shotgun (WGS) entry which is preliminary data.</text>
</comment>
<evidence type="ECO:0000313" key="2">
    <source>
        <dbReference type="Proteomes" id="UP001482513"/>
    </source>
</evidence>
<reference evidence="1 2" key="1">
    <citation type="submission" date="2022-04" db="EMBL/GenBank/DDBJ databases">
        <title>Positive selection, recombination, and allopatry shape intraspecific diversity of widespread and dominant cyanobacteria.</title>
        <authorList>
            <person name="Wei J."/>
            <person name="Shu W."/>
            <person name="Hu C."/>
        </authorList>
    </citation>
    <scope>NUCLEOTIDE SEQUENCE [LARGE SCALE GENOMIC DNA]</scope>
    <source>
        <strain evidence="1 2">DQ-A4</strain>
    </source>
</reference>
<protein>
    <recommendedName>
        <fullName evidence="3">DUF1795 domain-containing protein</fullName>
    </recommendedName>
</protein>